<sequence length="277" mass="30653">MDTSLIPPGFTLTNHILYGTTNEGQVMHLKLQRPDKKNAMYSEMYDTMNEVMLLAAKDPLVKALLIYGAQGNLSAGNDLKAALSSQKQRSKESFVKMFWDTVTFPKPLYYLVQGCCIGVVPPLVAYADFVYCTEDAYFVMPFMALNLATEGMSPITFPELVGRRKAAEMILTDVTLSAKEAVAKGFANGIIKGSIETEPIIGDPTKSIPGLKKLLQAELGTLMRAKELMTQGRSLERLQSVNKAEMDVVTEIYKSQLFKDTVDRYMKAAINKGNPKL</sequence>
<gene>
    <name evidence="4" type="ORF">FGO68_gene8351</name>
</gene>
<dbReference type="GO" id="GO:0004165">
    <property type="term" value="F:delta(3)-delta(2)-enoyl-CoA isomerase activity"/>
    <property type="evidence" value="ECO:0007669"/>
    <property type="project" value="UniProtKB-ARBA"/>
</dbReference>
<name>A0A8J8SZ32_HALGN</name>
<keyword evidence="3" id="KW-0413">Isomerase</keyword>
<evidence type="ECO:0000256" key="3">
    <source>
        <dbReference type="ARBA" id="ARBA00023235"/>
    </source>
</evidence>
<accession>A0A8J8SZ32</accession>
<dbReference type="SUPFAM" id="SSF52096">
    <property type="entry name" value="ClpP/crotonase"/>
    <property type="match status" value="1"/>
</dbReference>
<dbReference type="Proteomes" id="UP000785679">
    <property type="component" value="Unassembled WGS sequence"/>
</dbReference>
<dbReference type="AlphaFoldDB" id="A0A8J8SZ32"/>
<organism evidence="4 5">
    <name type="scientific">Halteria grandinella</name>
    <dbReference type="NCBI Taxonomy" id="5974"/>
    <lineage>
        <taxon>Eukaryota</taxon>
        <taxon>Sar</taxon>
        <taxon>Alveolata</taxon>
        <taxon>Ciliophora</taxon>
        <taxon>Intramacronucleata</taxon>
        <taxon>Spirotrichea</taxon>
        <taxon>Stichotrichia</taxon>
        <taxon>Sporadotrichida</taxon>
        <taxon>Halteriidae</taxon>
        <taxon>Halteria</taxon>
    </lineage>
</organism>
<dbReference type="OrthoDB" id="409763at2759"/>
<dbReference type="Gene3D" id="3.90.226.10">
    <property type="entry name" value="2-enoyl-CoA Hydratase, Chain A, domain 1"/>
    <property type="match status" value="1"/>
</dbReference>
<dbReference type="CDD" id="cd06558">
    <property type="entry name" value="crotonase-like"/>
    <property type="match status" value="1"/>
</dbReference>
<evidence type="ECO:0000256" key="1">
    <source>
        <dbReference type="ARBA" id="ARBA00004275"/>
    </source>
</evidence>
<comment type="subcellular location">
    <subcellularLocation>
        <location evidence="1">Peroxisome</location>
    </subcellularLocation>
</comment>
<proteinExistence type="predicted"/>
<keyword evidence="5" id="KW-1185">Reference proteome</keyword>
<dbReference type="Pfam" id="PF00378">
    <property type="entry name" value="ECH_1"/>
    <property type="match status" value="1"/>
</dbReference>
<comment type="caution">
    <text evidence="4">The sequence shown here is derived from an EMBL/GenBank/DDBJ whole genome shotgun (WGS) entry which is preliminary data.</text>
</comment>
<evidence type="ECO:0000256" key="2">
    <source>
        <dbReference type="ARBA" id="ARBA00023140"/>
    </source>
</evidence>
<dbReference type="GO" id="GO:0005777">
    <property type="term" value="C:peroxisome"/>
    <property type="evidence" value="ECO:0007669"/>
    <property type="project" value="UniProtKB-SubCell"/>
</dbReference>
<dbReference type="InterPro" id="IPR051053">
    <property type="entry name" value="ECH/Chromodomain_protein"/>
</dbReference>
<reference evidence="4" key="1">
    <citation type="submission" date="2019-06" db="EMBL/GenBank/DDBJ databases">
        <authorList>
            <person name="Zheng W."/>
        </authorList>
    </citation>
    <scope>NUCLEOTIDE SEQUENCE</scope>
    <source>
        <strain evidence="4">QDHG01</strain>
    </source>
</reference>
<dbReference type="InterPro" id="IPR001753">
    <property type="entry name" value="Enoyl-CoA_hydra/iso"/>
</dbReference>
<evidence type="ECO:0000313" key="5">
    <source>
        <dbReference type="Proteomes" id="UP000785679"/>
    </source>
</evidence>
<protein>
    <submittedName>
        <fullName evidence="4">Uncharacterized protein</fullName>
    </submittedName>
</protein>
<dbReference type="PANTHER" id="PTHR43684">
    <property type="match status" value="1"/>
</dbReference>
<evidence type="ECO:0000313" key="4">
    <source>
        <dbReference type="EMBL" id="TNV76172.1"/>
    </source>
</evidence>
<keyword evidence="2" id="KW-0576">Peroxisome</keyword>
<dbReference type="PANTHER" id="PTHR43684:SF1">
    <property type="entry name" value="ENOYL-COA DELTA ISOMERASE 2"/>
    <property type="match status" value="1"/>
</dbReference>
<dbReference type="EMBL" id="RRYP01014058">
    <property type="protein sequence ID" value="TNV76172.1"/>
    <property type="molecule type" value="Genomic_DNA"/>
</dbReference>
<dbReference type="InterPro" id="IPR029045">
    <property type="entry name" value="ClpP/crotonase-like_dom_sf"/>
</dbReference>